<organism evidence="2 3">
    <name type="scientific">Myroides odoratimimus</name>
    <dbReference type="NCBI Taxonomy" id="76832"/>
    <lineage>
        <taxon>Bacteria</taxon>
        <taxon>Pseudomonadati</taxon>
        <taxon>Bacteroidota</taxon>
        <taxon>Flavobacteriia</taxon>
        <taxon>Flavobacteriales</taxon>
        <taxon>Flavobacteriaceae</taxon>
        <taxon>Myroides</taxon>
    </lineage>
</organism>
<proteinExistence type="predicted"/>
<dbReference type="RefSeq" id="WP_006258322.1">
    <property type="nucleotide sequence ID" value="NZ_CP013690.1"/>
</dbReference>
<evidence type="ECO:0000313" key="3">
    <source>
        <dbReference type="Proteomes" id="UP000069030"/>
    </source>
</evidence>
<dbReference type="EMBL" id="CP013690">
    <property type="protein sequence ID" value="ALU27826.1"/>
    <property type="molecule type" value="Genomic_DNA"/>
</dbReference>
<gene>
    <name evidence="2" type="ORF">AS202_17460</name>
</gene>
<dbReference type="SMART" id="SM00860">
    <property type="entry name" value="SMI1_KNR4"/>
    <property type="match status" value="1"/>
</dbReference>
<dbReference type="InterPro" id="IPR037883">
    <property type="entry name" value="Knr4/Smi1-like_sf"/>
</dbReference>
<dbReference type="AlphaFoldDB" id="A0AAI8G6E7"/>
<evidence type="ECO:0000259" key="1">
    <source>
        <dbReference type="SMART" id="SM00860"/>
    </source>
</evidence>
<dbReference type="Gene3D" id="3.40.1580.10">
    <property type="entry name" value="SMI1/KNR4-like"/>
    <property type="match status" value="1"/>
</dbReference>
<feature type="domain" description="Knr4/Smi1-like" evidence="1">
    <location>
        <begin position="24"/>
        <end position="128"/>
    </location>
</feature>
<dbReference type="Proteomes" id="UP000069030">
    <property type="component" value="Chromosome"/>
</dbReference>
<accession>A0AAI8G6E7</accession>
<evidence type="ECO:0000313" key="2">
    <source>
        <dbReference type="EMBL" id="ALU27826.1"/>
    </source>
</evidence>
<dbReference type="SUPFAM" id="SSF160631">
    <property type="entry name" value="SMI1/KNR4-like"/>
    <property type="match status" value="1"/>
</dbReference>
<dbReference type="InterPro" id="IPR018958">
    <property type="entry name" value="Knr4/Smi1-like_dom"/>
</dbReference>
<protein>
    <recommendedName>
        <fullName evidence="1">Knr4/Smi1-like domain-containing protein</fullName>
    </recommendedName>
</protein>
<sequence>METINYQLFLKEIAPFENYLFYKALKEEEVIDLESSISKSLPPYYREFLLTIGIYQDVIEGLFINKNEWIEQNGYLGEVEENYVMIGDNGGEDFWLLRTDDTDDRTVYNWVDDEIEETGFAFEDLLERCLNNLKDDSLCKLSNDKKALRINFVLRPEQENKLSEVLGIEYTGEWIEDIPNFEDLRDYLKDQQLSVYNIHAKLNGQSIEIRKEYSDKTKEAVYTFGYNESLSVLRENSKIEEYQTLIKEQFRNSSVSVFDIYNTDLTDLVW</sequence>
<dbReference type="Pfam" id="PF09346">
    <property type="entry name" value="SMI1_KNR4"/>
    <property type="match status" value="1"/>
</dbReference>
<name>A0AAI8G6E7_9FLAO</name>
<reference evidence="2 3" key="1">
    <citation type="journal article" date="2016" name="J. Zhejiang Univ. Sci. B">
        <title>Antibiotic resistance mechanisms of Myroides sp.</title>
        <authorList>
            <person name="Hu S."/>
            <person name="Yuan S."/>
            <person name="Qu H."/>
            <person name="Jiang T."/>
            <person name="Zhou Y."/>
            <person name="Wang M."/>
            <person name="Ming D."/>
        </authorList>
    </citation>
    <scope>NUCLEOTIDE SEQUENCE [LARGE SCALE GENOMIC DNA]</scope>
    <source>
        <strain evidence="2 3">PR63039</strain>
    </source>
</reference>
<dbReference type="KEGG" id="mod:AS202_17460"/>